<comment type="caution">
    <text evidence="2">The sequence shown here is derived from an EMBL/GenBank/DDBJ whole genome shotgun (WGS) entry which is preliminary data.</text>
</comment>
<proteinExistence type="predicted"/>
<evidence type="ECO:0000313" key="3">
    <source>
        <dbReference type="Proteomes" id="UP000675163"/>
    </source>
</evidence>
<dbReference type="RefSeq" id="WP_209704031.1">
    <property type="nucleotide sequence ID" value="NZ_JAFIDA010000001.1"/>
</dbReference>
<accession>A0A940PVF4</accession>
<name>A0A940PVF4_9MICO</name>
<keyword evidence="1" id="KW-0472">Membrane</keyword>
<sequence length="81" mass="9478">MDNYLPMSGFWFTLALVNAGLAEQKDRSRWSWFLISLLVGPLATLMIVAWDRPDPDRERLVLNLPWTRLDRKEADSQSRTE</sequence>
<keyword evidence="1" id="KW-1133">Transmembrane helix</keyword>
<keyword evidence="1" id="KW-0812">Transmembrane</keyword>
<evidence type="ECO:0000313" key="2">
    <source>
        <dbReference type="EMBL" id="MBP1324926.1"/>
    </source>
</evidence>
<keyword evidence="3" id="KW-1185">Reference proteome</keyword>
<dbReference type="AlphaFoldDB" id="A0A940PVF4"/>
<gene>
    <name evidence="2" type="ORF">JOF28_000158</name>
</gene>
<dbReference type="Proteomes" id="UP000675163">
    <property type="component" value="Unassembled WGS sequence"/>
</dbReference>
<organism evidence="2 3">
    <name type="scientific">Leucobacter exalbidus</name>
    <dbReference type="NCBI Taxonomy" id="662960"/>
    <lineage>
        <taxon>Bacteria</taxon>
        <taxon>Bacillati</taxon>
        <taxon>Actinomycetota</taxon>
        <taxon>Actinomycetes</taxon>
        <taxon>Micrococcales</taxon>
        <taxon>Microbacteriaceae</taxon>
        <taxon>Leucobacter</taxon>
    </lineage>
</organism>
<dbReference type="EMBL" id="JAFIDA010000001">
    <property type="protein sequence ID" value="MBP1324926.1"/>
    <property type="molecule type" value="Genomic_DNA"/>
</dbReference>
<protein>
    <submittedName>
        <fullName evidence="2">Uncharacterized protein</fullName>
    </submittedName>
</protein>
<feature type="transmembrane region" description="Helical" evidence="1">
    <location>
        <begin position="32"/>
        <end position="50"/>
    </location>
</feature>
<evidence type="ECO:0000256" key="1">
    <source>
        <dbReference type="SAM" id="Phobius"/>
    </source>
</evidence>
<reference evidence="2" key="1">
    <citation type="submission" date="2021-02" db="EMBL/GenBank/DDBJ databases">
        <title>Sequencing the genomes of 1000 actinobacteria strains.</title>
        <authorList>
            <person name="Klenk H.-P."/>
        </authorList>
    </citation>
    <scope>NUCLEOTIDE SEQUENCE</scope>
    <source>
        <strain evidence="2">DSM 22850</strain>
    </source>
</reference>